<name>A0AA36CMU4_9BILA</name>
<evidence type="ECO:0000256" key="2">
    <source>
        <dbReference type="SAM" id="MobiDB-lite"/>
    </source>
</evidence>
<dbReference type="Proteomes" id="UP001177023">
    <property type="component" value="Unassembled WGS sequence"/>
</dbReference>
<organism evidence="3 5">
    <name type="scientific">Mesorhabditis spiculigera</name>
    <dbReference type="NCBI Taxonomy" id="96644"/>
    <lineage>
        <taxon>Eukaryota</taxon>
        <taxon>Metazoa</taxon>
        <taxon>Ecdysozoa</taxon>
        <taxon>Nematoda</taxon>
        <taxon>Chromadorea</taxon>
        <taxon>Rhabditida</taxon>
        <taxon>Rhabditina</taxon>
        <taxon>Rhabditomorpha</taxon>
        <taxon>Rhabditoidea</taxon>
        <taxon>Rhabditidae</taxon>
        <taxon>Mesorhabditinae</taxon>
        <taxon>Mesorhabditis</taxon>
    </lineage>
</organism>
<dbReference type="EMBL" id="CATQJA010002552">
    <property type="protein sequence ID" value="CAJ0571265.1"/>
    <property type="molecule type" value="Genomic_DNA"/>
</dbReference>
<comment type="caution">
    <text evidence="3">The sequence shown here is derived from an EMBL/GenBank/DDBJ whole genome shotgun (WGS) entry which is preliminary data.</text>
</comment>
<evidence type="ECO:0000313" key="5">
    <source>
        <dbReference type="Proteomes" id="UP001177023"/>
    </source>
</evidence>
<keyword evidence="5" id="KW-1185">Reference proteome</keyword>
<dbReference type="PANTHER" id="PTHR13237">
    <property type="entry name" value="SOMETHING ABOUT SILENCING PROTEIN 10-RELATED"/>
    <property type="match status" value="1"/>
</dbReference>
<dbReference type="PANTHER" id="PTHR13237:SF9">
    <property type="entry name" value="NEUROGUIDIN"/>
    <property type="match status" value="1"/>
</dbReference>
<proteinExistence type="inferred from homology"/>
<feature type="region of interest" description="Disordered" evidence="2">
    <location>
        <begin position="109"/>
        <end position="163"/>
    </location>
</feature>
<protein>
    <recommendedName>
        <fullName evidence="6">Neuroguidin</fullName>
    </recommendedName>
</protein>
<evidence type="ECO:0008006" key="6">
    <source>
        <dbReference type="Google" id="ProtNLM"/>
    </source>
</evidence>
<dbReference type="InterPro" id="IPR007146">
    <property type="entry name" value="Sas10/Utp3/C1D"/>
</dbReference>
<reference evidence="3" key="1">
    <citation type="submission" date="2023-06" db="EMBL/GenBank/DDBJ databases">
        <authorList>
            <person name="Delattre M."/>
        </authorList>
    </citation>
    <scope>NUCLEOTIDE SEQUENCE</scope>
    <source>
        <strain evidence="3">AF72</strain>
    </source>
</reference>
<feature type="non-terminal residue" evidence="3">
    <location>
        <position position="313"/>
    </location>
</feature>
<dbReference type="EMBL" id="CATQJA010002567">
    <property type="protein sequence ID" value="CAJ0571468.1"/>
    <property type="molecule type" value="Genomic_DNA"/>
</dbReference>
<dbReference type="AlphaFoldDB" id="A0AA36CMU4"/>
<feature type="compositionally biased region" description="Acidic residues" evidence="2">
    <location>
        <begin position="121"/>
        <end position="152"/>
    </location>
</feature>
<dbReference type="GO" id="GO:0032040">
    <property type="term" value="C:small-subunit processome"/>
    <property type="evidence" value="ECO:0007669"/>
    <property type="project" value="TreeGrafter"/>
</dbReference>
<feature type="compositionally biased region" description="Basic residues" evidence="2">
    <location>
        <begin position="276"/>
        <end position="313"/>
    </location>
</feature>
<accession>A0AA36CMU4</accession>
<evidence type="ECO:0000313" key="4">
    <source>
        <dbReference type="EMBL" id="CAJ0571468.1"/>
    </source>
</evidence>
<gene>
    <name evidence="3" type="ORF">MSPICULIGERA_LOCUS9677</name>
    <name evidence="4" type="ORF">MSPICULIGERA_LOCUS9873</name>
</gene>
<dbReference type="GO" id="GO:0000462">
    <property type="term" value="P:maturation of SSU-rRNA from tricistronic rRNA transcript (SSU-rRNA, 5.8S rRNA, LSU-rRNA)"/>
    <property type="evidence" value="ECO:0007669"/>
    <property type="project" value="TreeGrafter"/>
</dbReference>
<dbReference type="Pfam" id="PF04000">
    <property type="entry name" value="Sas10_Utp3"/>
    <property type="match status" value="1"/>
</dbReference>
<evidence type="ECO:0000256" key="1">
    <source>
        <dbReference type="ARBA" id="ARBA00010979"/>
    </source>
</evidence>
<evidence type="ECO:0000313" key="3">
    <source>
        <dbReference type="EMBL" id="CAJ0571265.1"/>
    </source>
</evidence>
<feature type="region of interest" description="Disordered" evidence="2">
    <location>
        <begin position="273"/>
        <end position="313"/>
    </location>
</feature>
<sequence>MSTDGERFATATAECVRTAREAMAGAHKMIESLKADKDRDGISLLEVKNHDLLAYMREMALIMERMSAGESIQECGAVERSIRYRTILERIKPLEKKLGPQIDKILQGPVTGVKPKKAEASDEDDEFDEEGGEGSAAEEDEIEGSEDDEDEAPERRQRFNASKIFGINYETDRDQERKLRKAERNKKRALGSTLVQELRQQYSDAPVEEYIDNTVSTRVRQQDRERLEHEESFLMRTRMDKGEIKRRRREANVSMVDQLLKFGDYMAADDELRGKVLSHKKPRRGGPQKRKIGGAKGPSKKKKSGGPSKGRKK</sequence>
<comment type="similarity">
    <text evidence="1">Belongs to the SAS10 family.</text>
</comment>